<reference evidence="5 6" key="1">
    <citation type="submission" date="2023-10" db="EMBL/GenBank/DDBJ databases">
        <title>Description of Microbulbifer bruguierae sp. nov., isolated from the sediments of mangrove plant Bruguiera sexangula and comparative genomic analyses of the genus Microbulbifer.</title>
        <authorList>
            <person name="Long M."/>
        </authorList>
    </citation>
    <scope>NUCLEOTIDE SEQUENCE [LARGE SCALE GENOMIC DNA]</scope>
    <source>
        <strain evidence="5 6">SPO729</strain>
    </source>
</reference>
<dbReference type="Proteomes" id="UP001302477">
    <property type="component" value="Chromosome"/>
</dbReference>
<name>A0AAU0MWK1_9GAMM</name>
<dbReference type="Gene3D" id="3.30.450.20">
    <property type="entry name" value="PAS domain"/>
    <property type="match status" value="1"/>
</dbReference>
<dbReference type="PANTHER" id="PTHR44688">
    <property type="entry name" value="DNA-BINDING TRANSCRIPTIONAL ACTIVATOR DEVR_DOSR"/>
    <property type="match status" value="1"/>
</dbReference>
<accession>A0AAU0MWK1</accession>
<evidence type="ECO:0000256" key="2">
    <source>
        <dbReference type="ARBA" id="ARBA00023125"/>
    </source>
</evidence>
<dbReference type="InterPro" id="IPR013655">
    <property type="entry name" value="PAS_fold_3"/>
</dbReference>
<evidence type="ECO:0000256" key="1">
    <source>
        <dbReference type="ARBA" id="ARBA00023015"/>
    </source>
</evidence>
<dbReference type="PROSITE" id="PS50043">
    <property type="entry name" value="HTH_LUXR_2"/>
    <property type="match status" value="1"/>
</dbReference>
<dbReference type="RefSeq" id="WP_318952676.1">
    <property type="nucleotide sequence ID" value="NZ_CP137555.1"/>
</dbReference>
<dbReference type="CDD" id="cd06170">
    <property type="entry name" value="LuxR_C_like"/>
    <property type="match status" value="1"/>
</dbReference>
<keyword evidence="2" id="KW-0238">DNA-binding</keyword>
<dbReference type="SUPFAM" id="SSF55785">
    <property type="entry name" value="PYP-like sensor domain (PAS domain)"/>
    <property type="match status" value="1"/>
</dbReference>
<dbReference type="Pfam" id="PF00196">
    <property type="entry name" value="GerE"/>
    <property type="match status" value="1"/>
</dbReference>
<evidence type="ECO:0000313" key="5">
    <source>
        <dbReference type="EMBL" id="WOX04198.1"/>
    </source>
</evidence>
<organism evidence="5 6">
    <name type="scientific">Microbulbifer pacificus</name>
    <dbReference type="NCBI Taxonomy" id="407164"/>
    <lineage>
        <taxon>Bacteria</taxon>
        <taxon>Pseudomonadati</taxon>
        <taxon>Pseudomonadota</taxon>
        <taxon>Gammaproteobacteria</taxon>
        <taxon>Cellvibrionales</taxon>
        <taxon>Microbulbiferaceae</taxon>
        <taxon>Microbulbifer</taxon>
    </lineage>
</organism>
<dbReference type="InterPro" id="IPR000792">
    <property type="entry name" value="Tscrpt_reg_LuxR_C"/>
</dbReference>
<evidence type="ECO:0000256" key="3">
    <source>
        <dbReference type="ARBA" id="ARBA00023163"/>
    </source>
</evidence>
<dbReference type="PROSITE" id="PS00622">
    <property type="entry name" value="HTH_LUXR_1"/>
    <property type="match status" value="1"/>
</dbReference>
<dbReference type="GO" id="GO:0003677">
    <property type="term" value="F:DNA binding"/>
    <property type="evidence" value="ECO:0007669"/>
    <property type="project" value="UniProtKB-KW"/>
</dbReference>
<dbReference type="InterPro" id="IPR035965">
    <property type="entry name" value="PAS-like_dom_sf"/>
</dbReference>
<dbReference type="EMBL" id="CP137555">
    <property type="protein sequence ID" value="WOX04198.1"/>
    <property type="molecule type" value="Genomic_DNA"/>
</dbReference>
<dbReference type="GO" id="GO:0006355">
    <property type="term" value="P:regulation of DNA-templated transcription"/>
    <property type="evidence" value="ECO:0007669"/>
    <property type="project" value="InterPro"/>
</dbReference>
<sequence>MEPGDLQPEQNLIHRAWRNVPDFFAKQDISLQRKEIDEFIATTFSTGAAYYYVLDFFNIHKPMLVSRSVEQILGLDPSTTTIQSIIERGHPEDLSFASAAEESALRILNSQIGRDQVKNYKISYCGRLRTRDGSYRMFNHQALILATDDANRVSKVLSIHTDISHITTRNNYKLSLLHLFGGQSYLNIDVFDEKMQLIGAPSLFTEREMQIVRLLADGKTSVEIAGILRISQHTVKNHRKNILKKADCKTTGQLVSKVLVEGLV</sequence>
<proteinExistence type="predicted"/>
<keyword evidence="1" id="KW-0805">Transcription regulation</keyword>
<protein>
    <submittedName>
        <fullName evidence="5">LuxR C-terminal-related transcriptional regulator</fullName>
    </submittedName>
</protein>
<dbReference type="Pfam" id="PF08447">
    <property type="entry name" value="PAS_3"/>
    <property type="match status" value="1"/>
</dbReference>
<dbReference type="Gene3D" id="1.10.10.10">
    <property type="entry name" value="Winged helix-like DNA-binding domain superfamily/Winged helix DNA-binding domain"/>
    <property type="match status" value="1"/>
</dbReference>
<dbReference type="PRINTS" id="PR00038">
    <property type="entry name" value="HTHLUXR"/>
</dbReference>
<feature type="domain" description="HTH luxR-type" evidence="4">
    <location>
        <begin position="197"/>
        <end position="262"/>
    </location>
</feature>
<dbReference type="AlphaFoldDB" id="A0AAU0MWK1"/>
<dbReference type="KEGG" id="mpaf:R5R33_10620"/>
<dbReference type="SMART" id="SM00421">
    <property type="entry name" value="HTH_LUXR"/>
    <property type="match status" value="1"/>
</dbReference>
<gene>
    <name evidence="5" type="ORF">R5R33_10620</name>
</gene>
<evidence type="ECO:0000259" key="4">
    <source>
        <dbReference type="PROSITE" id="PS50043"/>
    </source>
</evidence>
<dbReference type="PANTHER" id="PTHR44688:SF16">
    <property type="entry name" value="DNA-BINDING TRANSCRIPTIONAL ACTIVATOR DEVR_DOSR"/>
    <property type="match status" value="1"/>
</dbReference>
<evidence type="ECO:0000313" key="6">
    <source>
        <dbReference type="Proteomes" id="UP001302477"/>
    </source>
</evidence>
<keyword evidence="3" id="KW-0804">Transcription</keyword>
<keyword evidence="6" id="KW-1185">Reference proteome</keyword>
<dbReference type="SUPFAM" id="SSF46894">
    <property type="entry name" value="C-terminal effector domain of the bipartite response regulators"/>
    <property type="match status" value="1"/>
</dbReference>
<dbReference type="InterPro" id="IPR016032">
    <property type="entry name" value="Sig_transdc_resp-reg_C-effctor"/>
</dbReference>
<dbReference type="InterPro" id="IPR036388">
    <property type="entry name" value="WH-like_DNA-bd_sf"/>
</dbReference>